<feature type="binding site" evidence="12">
    <location>
        <position position="79"/>
    </location>
    <ligand>
        <name>pyruvate</name>
        <dbReference type="ChEBI" id="CHEBI:15361"/>
    </ligand>
</feature>
<evidence type="ECO:0000313" key="15">
    <source>
        <dbReference type="Proteomes" id="UP001312908"/>
    </source>
</evidence>
<dbReference type="PIRSF" id="PIRSF001365">
    <property type="entry name" value="DHDPS"/>
    <property type="match status" value="1"/>
</dbReference>
<keyword evidence="9 12" id="KW-0456">Lyase</keyword>
<dbReference type="CDD" id="cd00950">
    <property type="entry name" value="DHDPS"/>
    <property type="match status" value="1"/>
</dbReference>
<dbReference type="InterPro" id="IPR020625">
    <property type="entry name" value="Schiff_base-form_aldolases_AS"/>
</dbReference>
<feature type="site" description="Part of a proton relay during catalysis" evidence="12">
    <location>
        <position position="141"/>
    </location>
</feature>
<dbReference type="SMART" id="SM01130">
    <property type="entry name" value="DHDPS"/>
    <property type="match status" value="1"/>
</dbReference>
<dbReference type="SUPFAM" id="SSF51569">
    <property type="entry name" value="Aldolase"/>
    <property type="match status" value="1"/>
</dbReference>
<evidence type="ECO:0000256" key="8">
    <source>
        <dbReference type="ARBA" id="ARBA00023154"/>
    </source>
</evidence>
<dbReference type="InterPro" id="IPR013785">
    <property type="entry name" value="Aldolase_TIM"/>
</dbReference>
<comment type="subcellular location">
    <subcellularLocation>
        <location evidence="12">Cytoplasm</location>
    </subcellularLocation>
</comment>
<evidence type="ECO:0000256" key="11">
    <source>
        <dbReference type="ARBA" id="ARBA00047836"/>
    </source>
</evidence>
<evidence type="ECO:0000313" key="14">
    <source>
        <dbReference type="EMBL" id="MEE8659551.1"/>
    </source>
</evidence>
<dbReference type="PROSITE" id="PS00666">
    <property type="entry name" value="DHDPS_2"/>
    <property type="match status" value="1"/>
</dbReference>
<comment type="pathway">
    <text evidence="2 12">Amino-acid biosynthesis; L-lysine biosynthesis via DAP pathway; (S)-tetrahydrodipicolinate from L-aspartate: step 3/4.</text>
</comment>
<comment type="catalytic activity">
    <reaction evidence="11 12">
        <text>L-aspartate 4-semialdehyde + pyruvate = (2S,4S)-4-hydroxy-2,3,4,5-tetrahydrodipicolinate + H2O + H(+)</text>
        <dbReference type="Rhea" id="RHEA:34171"/>
        <dbReference type="ChEBI" id="CHEBI:15361"/>
        <dbReference type="ChEBI" id="CHEBI:15377"/>
        <dbReference type="ChEBI" id="CHEBI:15378"/>
        <dbReference type="ChEBI" id="CHEBI:67139"/>
        <dbReference type="ChEBI" id="CHEBI:537519"/>
        <dbReference type="EC" id="4.3.3.7"/>
    </reaction>
</comment>
<evidence type="ECO:0000256" key="12">
    <source>
        <dbReference type="HAMAP-Rule" id="MF_00418"/>
    </source>
</evidence>
<proteinExistence type="inferred from homology"/>
<keyword evidence="5 12" id="KW-0963">Cytoplasm</keyword>
<dbReference type="InterPro" id="IPR002220">
    <property type="entry name" value="DapA-like"/>
</dbReference>
<feature type="site" description="Part of a proton relay during catalysis" evidence="12">
    <location>
        <position position="78"/>
    </location>
</feature>
<evidence type="ECO:0000256" key="3">
    <source>
        <dbReference type="ARBA" id="ARBA00007592"/>
    </source>
</evidence>
<evidence type="ECO:0000256" key="4">
    <source>
        <dbReference type="ARBA" id="ARBA00012086"/>
    </source>
</evidence>
<comment type="subunit">
    <text evidence="12">Homotetramer; dimer of dimers.</text>
</comment>
<reference evidence="14 15" key="1">
    <citation type="submission" date="2023-10" db="EMBL/GenBank/DDBJ databases">
        <title>Sorlinia euscelidii gen. nov., sp. nov., an acetic acid bacteria isolated from the gut of Euscelidius variegatus emitter.</title>
        <authorList>
            <person name="Michoud G."/>
            <person name="Marasco R."/>
            <person name="Seferji K."/>
            <person name="Gonella E."/>
            <person name="Garuglieri E."/>
            <person name="Alma A."/>
            <person name="Mapelli F."/>
            <person name="Borin S."/>
            <person name="Daffonchio D."/>
            <person name="Crotti E."/>
        </authorList>
    </citation>
    <scope>NUCLEOTIDE SEQUENCE [LARGE SCALE GENOMIC DNA]</scope>
    <source>
        <strain evidence="14 15">EV16P</strain>
    </source>
</reference>
<comment type="caution">
    <text evidence="14">The sequence shown here is derived from an EMBL/GenBank/DDBJ whole genome shotgun (WGS) entry which is preliminary data.</text>
</comment>
<dbReference type="Gene3D" id="3.20.20.70">
    <property type="entry name" value="Aldolase class I"/>
    <property type="match status" value="1"/>
</dbReference>
<evidence type="ECO:0000256" key="2">
    <source>
        <dbReference type="ARBA" id="ARBA00005120"/>
    </source>
</evidence>
<comment type="similarity">
    <text evidence="3 12 13">Belongs to the DapA family.</text>
</comment>
<evidence type="ECO:0000256" key="6">
    <source>
        <dbReference type="ARBA" id="ARBA00022605"/>
    </source>
</evidence>
<dbReference type="Proteomes" id="UP001312908">
    <property type="component" value="Unassembled WGS sequence"/>
</dbReference>
<dbReference type="InterPro" id="IPR005263">
    <property type="entry name" value="DapA"/>
</dbReference>
<feature type="active site" description="Proton donor/acceptor" evidence="12">
    <location>
        <position position="167"/>
    </location>
</feature>
<dbReference type="PANTHER" id="PTHR12128:SF66">
    <property type="entry name" value="4-HYDROXY-2-OXOGLUTARATE ALDOLASE, MITOCHONDRIAL"/>
    <property type="match status" value="1"/>
</dbReference>
<keyword evidence="8 12" id="KW-0457">Lysine biosynthesis</keyword>
<dbReference type="EC" id="4.3.3.7" evidence="4 12"/>
<name>A0ABU7U5D2_9PROT</name>
<dbReference type="Pfam" id="PF00701">
    <property type="entry name" value="DHDPS"/>
    <property type="match status" value="1"/>
</dbReference>
<keyword evidence="7 12" id="KW-0220">Diaminopimelate biosynthesis</keyword>
<comment type="function">
    <text evidence="1 12">Catalyzes the condensation of (S)-aspartate-beta-semialdehyde [(S)-ASA] and pyruvate to 4-hydroxy-tetrahydrodipicolinate (HTPA).</text>
</comment>
<organism evidence="14 15">
    <name type="scientific">Sorlinia euscelidii</name>
    <dbReference type="NCBI Taxonomy" id="3081148"/>
    <lineage>
        <taxon>Bacteria</taxon>
        <taxon>Pseudomonadati</taxon>
        <taxon>Pseudomonadota</taxon>
        <taxon>Alphaproteobacteria</taxon>
        <taxon>Acetobacterales</taxon>
        <taxon>Acetobacteraceae</taxon>
        <taxon>Sorlinia</taxon>
    </lineage>
</organism>
<keyword evidence="6 12" id="KW-0028">Amino-acid biosynthesis</keyword>
<evidence type="ECO:0000256" key="5">
    <source>
        <dbReference type="ARBA" id="ARBA00022490"/>
    </source>
</evidence>
<comment type="caution">
    <text evidence="12">Was originally thought to be a dihydrodipicolinate synthase (DHDPS), catalyzing the condensation of (S)-aspartate-beta-semialdehyde [(S)-ASA] and pyruvate to dihydrodipicolinate (DHDP). However, it was shown in E.coli that the product of the enzymatic reaction is not dihydrodipicolinate but in fact (4S)-4-hydroxy-2,3,4,5-tetrahydro-(2S)-dipicolinic acid (HTPA), and that the consecutive dehydration reaction leading to DHDP is not spontaneous but catalyzed by DapB.</text>
</comment>
<protein>
    <recommendedName>
        <fullName evidence="4 12">4-hydroxy-tetrahydrodipicolinate synthase</fullName>
        <shortName evidence="12">HTPA synthase</shortName>
        <ecNumber evidence="4 12">4.3.3.7</ecNumber>
    </recommendedName>
</protein>
<evidence type="ECO:0000256" key="9">
    <source>
        <dbReference type="ARBA" id="ARBA00023239"/>
    </source>
</evidence>
<evidence type="ECO:0000256" key="13">
    <source>
        <dbReference type="PIRNR" id="PIRNR001365"/>
    </source>
</evidence>
<evidence type="ECO:0000256" key="10">
    <source>
        <dbReference type="ARBA" id="ARBA00023270"/>
    </source>
</evidence>
<dbReference type="PANTHER" id="PTHR12128">
    <property type="entry name" value="DIHYDRODIPICOLINATE SYNTHASE"/>
    <property type="match status" value="1"/>
</dbReference>
<accession>A0ABU7U5D2</accession>
<evidence type="ECO:0000256" key="7">
    <source>
        <dbReference type="ARBA" id="ARBA00022915"/>
    </source>
</evidence>
<feature type="binding site" evidence="12">
    <location>
        <position position="237"/>
    </location>
    <ligand>
        <name>pyruvate</name>
        <dbReference type="ChEBI" id="CHEBI:15361"/>
    </ligand>
</feature>
<sequence length="326" mass="34461">MSSGRVGVKLRFLLLISGEDRVAPDLGRVMSARKIFQGSLVALLTPFQKDGSLDLPGLTRHIEWQIENGTEGLCPAGTTGESPTLTHDEHGLVVAHTVKIAGGRVPVMAGAGSNSTHEAVAMARHARAVGADGLLVVAPYYNKPTQEGLYRHYMTVADATDLPLFVYNVPGRSVVEVLPETLSRLAGHPNIVGVKDATANLVRPLQVKRLTKKKFTQLSGEDGTALAFLASGGDGCISVTANIAPRQCAQMHKAWREGRVAEAMDIQQKLTPVHDALFCESNPGPLKYAAAKLGLCGDTLRLPLHDVSVASGKLIDAALAEAGLTG</sequence>
<feature type="active site" description="Schiff-base intermediate with substrate" evidence="12">
    <location>
        <position position="195"/>
    </location>
</feature>
<dbReference type="PRINTS" id="PR00146">
    <property type="entry name" value="DHPICSNTHASE"/>
</dbReference>
<evidence type="ECO:0000256" key="1">
    <source>
        <dbReference type="ARBA" id="ARBA00003294"/>
    </source>
</evidence>
<dbReference type="NCBIfam" id="TIGR00674">
    <property type="entry name" value="dapA"/>
    <property type="match status" value="1"/>
</dbReference>
<dbReference type="EMBL" id="JAWJZY010000006">
    <property type="protein sequence ID" value="MEE8659551.1"/>
    <property type="molecule type" value="Genomic_DNA"/>
</dbReference>
<keyword evidence="10 12" id="KW-0704">Schiff base</keyword>
<dbReference type="HAMAP" id="MF_00418">
    <property type="entry name" value="DapA"/>
    <property type="match status" value="1"/>
</dbReference>
<gene>
    <name evidence="12" type="primary">dapA</name>
    <name evidence="14" type="ORF">DOFOFD_11115</name>
</gene>
<keyword evidence="15" id="KW-1185">Reference proteome</keyword>